<feature type="domain" description="Glutamine amidotransferase" evidence="1">
    <location>
        <begin position="43"/>
        <end position="192"/>
    </location>
</feature>
<dbReference type="AlphaFoldDB" id="A0A4Q5IVI9"/>
<organism evidence="2 3">
    <name type="scientific">Nocardioides iriomotensis</name>
    <dbReference type="NCBI Taxonomy" id="715784"/>
    <lineage>
        <taxon>Bacteria</taxon>
        <taxon>Bacillati</taxon>
        <taxon>Actinomycetota</taxon>
        <taxon>Actinomycetes</taxon>
        <taxon>Propionibacteriales</taxon>
        <taxon>Nocardioidaceae</taxon>
        <taxon>Nocardioides</taxon>
    </lineage>
</organism>
<accession>A0A4Q5IVI9</accession>
<dbReference type="InterPro" id="IPR044992">
    <property type="entry name" value="ChyE-like"/>
</dbReference>
<evidence type="ECO:0000313" key="2">
    <source>
        <dbReference type="EMBL" id="RYU09974.1"/>
    </source>
</evidence>
<keyword evidence="3" id="KW-1185">Reference proteome</keyword>
<dbReference type="GO" id="GO:0005829">
    <property type="term" value="C:cytosol"/>
    <property type="evidence" value="ECO:0007669"/>
    <property type="project" value="TreeGrafter"/>
</dbReference>
<proteinExistence type="predicted"/>
<dbReference type="Pfam" id="PF00117">
    <property type="entry name" value="GATase"/>
    <property type="match status" value="1"/>
</dbReference>
<dbReference type="NCBIfam" id="NF005743">
    <property type="entry name" value="PRK07567.1"/>
    <property type="match status" value="1"/>
</dbReference>
<dbReference type="GO" id="GO:0016740">
    <property type="term" value="F:transferase activity"/>
    <property type="evidence" value="ECO:0007669"/>
    <property type="project" value="UniProtKB-KW"/>
</dbReference>
<keyword evidence="2" id="KW-0808">Transferase</keyword>
<gene>
    <name evidence="2" type="ORF">ETU37_19260</name>
</gene>
<sequence length="244" mass="26767">MKPFLLLATREEDAVADNEYEAFLGFTGLDEGLLRRHRLEATPLEELDLADWSGLLIGGGPFNASDPDEGKSRTQVRVEAELAALLDDVVAKDFPMLGACYGIGTIGTHQGAVIDREYGEPIGPIEISLTDAGRDDPLFAAVPPTFQAFVGHKEAVRSLPSHAVHLASSRECPVQAFRIGRNVYATQFHPELDVLGLSLRIEAYRYAGYFEPEQMDALLATARTGVVVEPPKLLQRFVELYARD</sequence>
<evidence type="ECO:0000259" key="1">
    <source>
        <dbReference type="Pfam" id="PF00117"/>
    </source>
</evidence>
<dbReference type="CDD" id="cd01741">
    <property type="entry name" value="GATase1_1"/>
    <property type="match status" value="1"/>
</dbReference>
<name>A0A4Q5IVI9_9ACTN</name>
<dbReference type="Gene3D" id="3.40.50.880">
    <property type="match status" value="1"/>
</dbReference>
<dbReference type="RefSeq" id="WP_129988971.1">
    <property type="nucleotide sequence ID" value="NZ_SDPU01000034.1"/>
</dbReference>
<evidence type="ECO:0000313" key="3">
    <source>
        <dbReference type="Proteomes" id="UP000291189"/>
    </source>
</evidence>
<dbReference type="PANTHER" id="PTHR42695">
    <property type="entry name" value="GLUTAMINE AMIDOTRANSFERASE YLR126C-RELATED"/>
    <property type="match status" value="1"/>
</dbReference>
<keyword evidence="2" id="KW-0315">Glutamine amidotransferase</keyword>
<dbReference type="SUPFAM" id="SSF52317">
    <property type="entry name" value="Class I glutamine amidotransferase-like"/>
    <property type="match status" value="1"/>
</dbReference>
<dbReference type="OrthoDB" id="5196541at2"/>
<dbReference type="PROSITE" id="PS51273">
    <property type="entry name" value="GATASE_TYPE_1"/>
    <property type="match status" value="1"/>
</dbReference>
<dbReference type="Proteomes" id="UP000291189">
    <property type="component" value="Unassembled WGS sequence"/>
</dbReference>
<comment type="caution">
    <text evidence="2">The sequence shown here is derived from an EMBL/GenBank/DDBJ whole genome shotgun (WGS) entry which is preliminary data.</text>
</comment>
<dbReference type="InterPro" id="IPR017926">
    <property type="entry name" value="GATASE"/>
</dbReference>
<reference evidence="2 3" key="1">
    <citation type="submission" date="2019-01" db="EMBL/GenBank/DDBJ databases">
        <title>Nocardioides guangzhouensis sp. nov., an actinobacterium isolated from soil.</title>
        <authorList>
            <person name="Fu Y."/>
            <person name="Cai Y."/>
            <person name="Lin Z."/>
            <person name="Chen P."/>
        </authorList>
    </citation>
    <scope>NUCLEOTIDE SEQUENCE [LARGE SCALE GENOMIC DNA]</scope>
    <source>
        <strain evidence="2 3">NBRC 105384</strain>
    </source>
</reference>
<dbReference type="InterPro" id="IPR029062">
    <property type="entry name" value="Class_I_gatase-like"/>
</dbReference>
<dbReference type="EMBL" id="SDPU01000034">
    <property type="protein sequence ID" value="RYU09974.1"/>
    <property type="molecule type" value="Genomic_DNA"/>
</dbReference>
<dbReference type="PANTHER" id="PTHR42695:SF5">
    <property type="entry name" value="GLUTAMINE AMIDOTRANSFERASE YLR126C-RELATED"/>
    <property type="match status" value="1"/>
</dbReference>
<protein>
    <submittedName>
        <fullName evidence="2">Glutamine amidotransferase</fullName>
    </submittedName>
</protein>